<gene>
    <name evidence="2" type="ORF">M9Y10_044354</name>
</gene>
<sequence length="401" mass="47807">MQFFRQTQQQAYLGKVKKRFHQHSLHEIEKQKETLERELSNIKSQHSQELNELSMKYDKEIETMKATIKMILQSIQSATEEMKSIFEPTKEQNKKQEKMNQQIIKEEIENIKSQYSTQLIEMSAKYENEIKIMKNMLNTAQSAIEGMKLTSHHSQQLIEMNQRHNNEIESIKKAMKMMQQSTQSSICDIKSTLEMKEEQIQKVIKENVELRNVISQQRKIIEQNRVRANQIKQEQNIQTFEYINGHEFEGIFNHLNKIRGYNSHLEGIIKISSNGDEFNNCYQVIDKDFKQSFYPTMDPNSYLQFDFKEKKVSLSMYALRHNEDWNKLINWEIIGSNDCVNWIQIDEQHINAWRGSQVVLTYPTNNQDFYRYFRIRLKGPDSFGQYYLVLTSIEFFGKLMQ</sequence>
<evidence type="ECO:0000313" key="3">
    <source>
        <dbReference type="Proteomes" id="UP001470230"/>
    </source>
</evidence>
<organism evidence="2 3">
    <name type="scientific">Tritrichomonas musculus</name>
    <dbReference type="NCBI Taxonomy" id="1915356"/>
    <lineage>
        <taxon>Eukaryota</taxon>
        <taxon>Metamonada</taxon>
        <taxon>Parabasalia</taxon>
        <taxon>Tritrichomonadida</taxon>
        <taxon>Tritrichomonadidae</taxon>
        <taxon>Tritrichomonas</taxon>
    </lineage>
</organism>
<keyword evidence="3" id="KW-1185">Reference proteome</keyword>
<evidence type="ECO:0000256" key="1">
    <source>
        <dbReference type="SAM" id="Coils"/>
    </source>
</evidence>
<dbReference type="EMBL" id="JAPFFF010000085">
    <property type="protein sequence ID" value="KAK8835512.1"/>
    <property type="molecule type" value="Genomic_DNA"/>
</dbReference>
<dbReference type="Gene3D" id="2.60.120.260">
    <property type="entry name" value="Galactose-binding domain-like"/>
    <property type="match status" value="1"/>
</dbReference>
<name>A0ABR2GPM7_9EUKA</name>
<evidence type="ECO:0000313" key="2">
    <source>
        <dbReference type="EMBL" id="KAK8835512.1"/>
    </source>
</evidence>
<protein>
    <recommendedName>
        <fullName evidence="4">F5/8 type C domain-containing protein</fullName>
    </recommendedName>
</protein>
<comment type="caution">
    <text evidence="2">The sequence shown here is derived from an EMBL/GenBank/DDBJ whole genome shotgun (WGS) entry which is preliminary data.</text>
</comment>
<accession>A0ABR2GPM7</accession>
<reference evidence="2 3" key="1">
    <citation type="submission" date="2024-04" db="EMBL/GenBank/DDBJ databases">
        <title>Tritrichomonas musculus Genome.</title>
        <authorList>
            <person name="Alves-Ferreira E."/>
            <person name="Grigg M."/>
            <person name="Lorenzi H."/>
            <person name="Galac M."/>
        </authorList>
    </citation>
    <scope>NUCLEOTIDE SEQUENCE [LARGE SCALE GENOMIC DNA]</scope>
    <source>
        <strain evidence="2 3">EAF2021</strain>
    </source>
</reference>
<keyword evidence="1" id="KW-0175">Coiled coil</keyword>
<proteinExistence type="predicted"/>
<dbReference type="Proteomes" id="UP001470230">
    <property type="component" value="Unassembled WGS sequence"/>
</dbReference>
<feature type="coiled-coil region" evidence="1">
    <location>
        <begin position="18"/>
        <end position="52"/>
    </location>
</feature>
<feature type="coiled-coil region" evidence="1">
    <location>
        <begin position="94"/>
        <end position="213"/>
    </location>
</feature>
<dbReference type="SUPFAM" id="SSF49785">
    <property type="entry name" value="Galactose-binding domain-like"/>
    <property type="match status" value="1"/>
</dbReference>
<evidence type="ECO:0008006" key="4">
    <source>
        <dbReference type="Google" id="ProtNLM"/>
    </source>
</evidence>
<dbReference type="InterPro" id="IPR008979">
    <property type="entry name" value="Galactose-bd-like_sf"/>
</dbReference>